<name>A0ABX2AFA0_9PROT</name>
<accession>A0ABX2AFA0</accession>
<gene>
    <name evidence="1" type="ORF">HNW77_11430</name>
</gene>
<dbReference type="RefSeq" id="WP_172157748.1">
    <property type="nucleotide sequence ID" value="NZ_JABJWC010000028.1"/>
</dbReference>
<evidence type="ECO:0000313" key="2">
    <source>
        <dbReference type="Proteomes" id="UP000623090"/>
    </source>
</evidence>
<dbReference type="EMBL" id="JABJWC010000028">
    <property type="protein sequence ID" value="NPC66993.1"/>
    <property type="molecule type" value="Genomic_DNA"/>
</dbReference>
<dbReference type="Proteomes" id="UP000623090">
    <property type="component" value="Unassembled WGS sequence"/>
</dbReference>
<protein>
    <submittedName>
        <fullName evidence="1">Uncharacterized protein</fullName>
    </submittedName>
</protein>
<sequence length="165" mass="18574">MRANERMLRALARVPARAVLRVARRFAPVLDAGLVDEGGCTYLAYCRARVAWPAGLDETGRECWVNSLHVEDWYRTHVLLAALAFSDAVLALWEKRQGRPEGLVCLISQSRVAASRRQAVVWKMHRQRPGHDWLAPDLSGYDDAVLELASRDDIALVKARLCQRA</sequence>
<keyword evidence="2" id="KW-1185">Reference proteome</keyword>
<reference evidence="1 2" key="1">
    <citation type="journal article" date="2020" name="Microorganisms">
        <title>Description of Komagataeibacter melaceti sp. nov. and Komagataeibacter melomenusus sp. nov. Isolated from Apple Cider Vinegar.</title>
        <authorList>
            <person name="Maric L."/>
            <person name="Cleenwerck I."/>
            <person name="Accetto T."/>
            <person name="Vandamme P."/>
            <person name="Trcek J."/>
        </authorList>
    </citation>
    <scope>NUCLEOTIDE SEQUENCE [LARGE SCALE GENOMIC DNA]</scope>
    <source>
        <strain evidence="1 2">AV436</strain>
    </source>
</reference>
<organism evidence="1 2">
    <name type="scientific">Komagataeibacter melomenusus</name>
    <dbReference type="NCBI Taxonomy" id="2766578"/>
    <lineage>
        <taxon>Bacteria</taxon>
        <taxon>Pseudomonadati</taxon>
        <taxon>Pseudomonadota</taxon>
        <taxon>Alphaproteobacteria</taxon>
        <taxon>Acetobacterales</taxon>
        <taxon>Acetobacteraceae</taxon>
        <taxon>Komagataeibacter</taxon>
    </lineage>
</organism>
<evidence type="ECO:0000313" key="1">
    <source>
        <dbReference type="EMBL" id="NPC66993.1"/>
    </source>
</evidence>
<proteinExistence type="predicted"/>
<comment type="caution">
    <text evidence="1">The sequence shown here is derived from an EMBL/GenBank/DDBJ whole genome shotgun (WGS) entry which is preliminary data.</text>
</comment>